<dbReference type="Pfam" id="PF13350">
    <property type="entry name" value="Y_phosphatase3"/>
    <property type="match status" value="1"/>
</dbReference>
<accession>A0ABY2GRA1</accession>
<dbReference type="SUPFAM" id="SSF52799">
    <property type="entry name" value="(Phosphotyrosine protein) phosphatases II"/>
    <property type="match status" value="1"/>
</dbReference>
<dbReference type="PANTHER" id="PTHR31126:SF1">
    <property type="entry name" value="TYROSINE SPECIFIC PROTEIN PHOSPHATASES DOMAIN-CONTAINING PROTEIN"/>
    <property type="match status" value="1"/>
</dbReference>
<organism evidence="1 2">
    <name type="scientific">Trichoderma ghanense</name>
    <dbReference type="NCBI Taxonomy" id="65468"/>
    <lineage>
        <taxon>Eukaryota</taxon>
        <taxon>Fungi</taxon>
        <taxon>Dikarya</taxon>
        <taxon>Ascomycota</taxon>
        <taxon>Pezizomycotina</taxon>
        <taxon>Sordariomycetes</taxon>
        <taxon>Hypocreomycetidae</taxon>
        <taxon>Hypocreales</taxon>
        <taxon>Hypocreaceae</taxon>
        <taxon>Trichoderma</taxon>
    </lineage>
</organism>
<dbReference type="InterPro" id="IPR016130">
    <property type="entry name" value="Tyr_Pase_AS"/>
</dbReference>
<dbReference type="Gene3D" id="3.90.190.10">
    <property type="entry name" value="Protein tyrosine phosphatase superfamily"/>
    <property type="match status" value="1"/>
</dbReference>
<dbReference type="Proteomes" id="UP001642720">
    <property type="component" value="Unassembled WGS sequence"/>
</dbReference>
<evidence type="ECO:0008006" key="3">
    <source>
        <dbReference type="Google" id="ProtNLM"/>
    </source>
</evidence>
<dbReference type="PANTHER" id="PTHR31126">
    <property type="entry name" value="TYROSINE-PROTEIN PHOSPHATASE"/>
    <property type="match status" value="1"/>
</dbReference>
<reference evidence="1 2" key="1">
    <citation type="submission" date="2018-01" db="EMBL/GenBank/DDBJ databases">
        <title>Genome characterization of the sugarcane-associated fungus Trichoderma ghanense CCMA-1212 and their application in lignocelulose bioconversion.</title>
        <authorList>
            <person name="Steindorff A.S."/>
            <person name="Mendes T.D."/>
            <person name="Vilela E.S.D."/>
            <person name="Rodrigues D.S."/>
            <person name="Formighieri E.F."/>
            <person name="Melo I.S."/>
            <person name="Favaro L.C.L."/>
        </authorList>
    </citation>
    <scope>NUCLEOTIDE SEQUENCE [LARGE SCALE GENOMIC DNA]</scope>
    <source>
        <strain evidence="1 2">CCMA-1212</strain>
    </source>
</reference>
<protein>
    <recommendedName>
        <fullName evidence="3">Tyrosine specific protein phosphatases domain-containing protein</fullName>
    </recommendedName>
</protein>
<name>A0ABY2GRA1_9HYPO</name>
<dbReference type="GeneID" id="300581637"/>
<dbReference type="RefSeq" id="XP_073554337.1">
    <property type="nucleotide sequence ID" value="XM_073707187.1"/>
</dbReference>
<proteinExistence type="predicted"/>
<evidence type="ECO:0000313" key="2">
    <source>
        <dbReference type="Proteomes" id="UP001642720"/>
    </source>
</evidence>
<dbReference type="InterPro" id="IPR029021">
    <property type="entry name" value="Prot-tyrosine_phosphatase-like"/>
</dbReference>
<sequence>MPPAPYICIPGVPNFRDIGGHPLALQPAKQVRRNTVFRSGRPTLVLDRGVKKLKMLAVSHTFDLRSRQELTSARYDPATMLWAGAERVSAPVFRPEEFEGDDGLVGRFARFGTGVEGPLESLSQILLSATHPQNASRPYARILQHLSSSSSSASSSSSPHQPSPILIHCNLGQDRTAVICALVLSLCGVSDDLVAHEYSLTDVELACHHKALADKVQANPAFAGTREDAEALVLSRKENMLCFLRKLRQKHGSIEKCVINHDLLQADGIARLRRNMVVDAAKNHSIVGELDS</sequence>
<evidence type="ECO:0000313" key="1">
    <source>
        <dbReference type="EMBL" id="TFA98135.1"/>
    </source>
</evidence>
<gene>
    <name evidence="1" type="ORF">CCMA1212_010133</name>
</gene>
<comment type="caution">
    <text evidence="1">The sequence shown here is derived from an EMBL/GenBank/DDBJ whole genome shotgun (WGS) entry which is preliminary data.</text>
</comment>
<keyword evidence="2" id="KW-1185">Reference proteome</keyword>
<dbReference type="PROSITE" id="PS00383">
    <property type="entry name" value="TYR_PHOSPHATASE_1"/>
    <property type="match status" value="1"/>
</dbReference>
<dbReference type="InterPro" id="IPR026893">
    <property type="entry name" value="Tyr/Ser_Pase_IphP-type"/>
</dbReference>
<dbReference type="EMBL" id="PPTA01000023">
    <property type="protein sequence ID" value="TFA98135.1"/>
    <property type="molecule type" value="Genomic_DNA"/>
</dbReference>